<accession>A0ABV2Q0X8</accession>
<dbReference type="Proteomes" id="UP001549251">
    <property type="component" value="Unassembled WGS sequence"/>
</dbReference>
<dbReference type="RefSeq" id="WP_354552802.1">
    <property type="nucleotide sequence ID" value="NZ_JBEPSD010000004.1"/>
</dbReference>
<dbReference type="NCBIfam" id="TIGR03696">
    <property type="entry name" value="Rhs_assc_core"/>
    <property type="match status" value="1"/>
</dbReference>
<proteinExistence type="predicted"/>
<dbReference type="EMBL" id="JBEPSD010000004">
    <property type="protein sequence ID" value="MET4570952.1"/>
    <property type="molecule type" value="Genomic_DNA"/>
</dbReference>
<comment type="caution">
    <text evidence="1">The sequence shown here is derived from an EMBL/GenBank/DDBJ whole genome shotgun (WGS) entry which is preliminary data.</text>
</comment>
<reference evidence="1 2" key="1">
    <citation type="submission" date="2024-06" db="EMBL/GenBank/DDBJ databases">
        <title>Sorghum-associated microbial communities from plants grown in Nebraska, USA.</title>
        <authorList>
            <person name="Schachtman D."/>
        </authorList>
    </citation>
    <scope>NUCLEOTIDE SEQUENCE [LARGE SCALE GENOMIC DNA]</scope>
    <source>
        <strain evidence="1 2">1757</strain>
    </source>
</reference>
<name>A0ABV2Q0X8_9GAMM</name>
<keyword evidence="2" id="KW-1185">Reference proteome</keyword>
<protein>
    <submittedName>
        <fullName evidence="1">Uncharacterized protein RhaS with RHS repeats</fullName>
    </submittedName>
</protein>
<evidence type="ECO:0000313" key="1">
    <source>
        <dbReference type="EMBL" id="MET4570952.1"/>
    </source>
</evidence>
<gene>
    <name evidence="1" type="ORF">ABIE04_003334</name>
</gene>
<dbReference type="InterPro" id="IPR022385">
    <property type="entry name" value="Rhs_assc_core"/>
</dbReference>
<sequence>NNGFRDYKSELGRYLESDPIGLGGGINTYAYVGGNPLIRVDPYGLWTLQLGFSLQYSLTIPGTSLGVSGMVGIGAAFDTKGEIAAYVYVPSGPGGSIGTSGGSAGVQVEVSNADTVNDLAGPFTNLAASGGEGAGGSLDEFWGKDHTGCKDVTGVGVTLGGGVGANAFMGPTTTTLGSVGHLW</sequence>
<dbReference type="Gene3D" id="2.180.10.10">
    <property type="entry name" value="RHS repeat-associated core"/>
    <property type="match status" value="1"/>
</dbReference>
<dbReference type="PANTHER" id="PTHR32305">
    <property type="match status" value="1"/>
</dbReference>
<dbReference type="InterPro" id="IPR050708">
    <property type="entry name" value="T6SS_VgrG/RHS"/>
</dbReference>
<feature type="non-terminal residue" evidence="1">
    <location>
        <position position="1"/>
    </location>
</feature>
<organism evidence="1 2">
    <name type="scientific">Rhodanobacter soli</name>
    <dbReference type="NCBI Taxonomy" id="590609"/>
    <lineage>
        <taxon>Bacteria</taxon>
        <taxon>Pseudomonadati</taxon>
        <taxon>Pseudomonadota</taxon>
        <taxon>Gammaproteobacteria</taxon>
        <taxon>Lysobacterales</taxon>
        <taxon>Rhodanobacteraceae</taxon>
        <taxon>Rhodanobacter</taxon>
    </lineage>
</organism>
<dbReference type="PANTHER" id="PTHR32305:SF15">
    <property type="entry name" value="PROTEIN RHSA-RELATED"/>
    <property type="match status" value="1"/>
</dbReference>
<evidence type="ECO:0000313" key="2">
    <source>
        <dbReference type="Proteomes" id="UP001549251"/>
    </source>
</evidence>